<dbReference type="EMBL" id="PP511521">
    <property type="protein sequence ID" value="XCD05042.1"/>
    <property type="molecule type" value="Genomic_DNA"/>
</dbReference>
<proteinExistence type="predicted"/>
<protein>
    <recommendedName>
        <fullName evidence="2">Lysozyme</fullName>
    </recommendedName>
</protein>
<organism evidence="1">
    <name type="scientific">Dulem virus 36</name>
    <dbReference type="NCBI Taxonomy" id="3145754"/>
    <lineage>
        <taxon>Viruses</taxon>
        <taxon>Duplodnaviria</taxon>
        <taxon>Heunggongvirae</taxon>
        <taxon>Uroviricota</taxon>
        <taxon>Caudoviricetes</taxon>
    </lineage>
</organism>
<sequence>MLTLLILIQFLFARFEQQNINIHKQEVKKKMERNLNVAEILKEVIVEGYDVVAVRHCTPDENYVVGDICRNSYGWDYNNDCSTYGTDNEIELDGTCAIRAFGIENLDEEDVQECAEDILTALNNASIYFGKVAIIAGYMWHYGDEDEVIIRDAKVLWVQK</sequence>
<evidence type="ECO:0008006" key="2">
    <source>
        <dbReference type="Google" id="ProtNLM"/>
    </source>
</evidence>
<accession>A0AAU8AYF7</accession>
<reference evidence="1" key="1">
    <citation type="submission" date="2024-03" db="EMBL/GenBank/DDBJ databases">
        <title>Diverse circular DNA viruses in blood, oral, and fecal samples of captive lemurs.</title>
        <authorList>
            <person name="Paietta E.N."/>
            <person name="Kraberger S."/>
            <person name="Lund M.C."/>
            <person name="Custer J.M."/>
            <person name="Vargas K.M."/>
            <person name="Ehmke E.E."/>
            <person name="Yoder A.D."/>
            <person name="Varsani A."/>
        </authorList>
    </citation>
    <scope>NUCLEOTIDE SEQUENCE</scope>
    <source>
        <strain evidence="1">Duke_24FS_3</strain>
    </source>
</reference>
<evidence type="ECO:0000313" key="1">
    <source>
        <dbReference type="EMBL" id="XCD05042.1"/>
    </source>
</evidence>
<name>A0AAU8AYF7_9CAUD</name>